<evidence type="ECO:0000256" key="3">
    <source>
        <dbReference type="ARBA" id="ARBA00022490"/>
    </source>
</evidence>
<sequence length="314" mass="34301">MSNITVHGGKKLSGEITPSGNKNSVLPILCASLLTDETVILHNVPDLLDVNKLVDQLAAIGSLIAWNKETTTIKINNEHINASLFADDFPVGMRGSILLFSPLLYRMKKLKMKNEIGGCSLGIREIDPHVDVLEALGAKVKRGKTLEFSIDGRFVGNDLWPDYMSVTTTENFINAAVLAKGKSKMVNSASEPHVQELCVFLTKLGAKIEGIGASTLVIEGVKQLHGTEYTIGSDHHEITTFLALGAMTGGEIKVHNALPQHFPLIVRSFKKLGVEIEYEGTTAIVRENQSLVIEKPFTSNMLQKIEAAPWPYFP</sequence>
<evidence type="ECO:0000259" key="16">
    <source>
        <dbReference type="Pfam" id="PF00275"/>
    </source>
</evidence>
<gene>
    <name evidence="17" type="ORF">COX64_00185</name>
</gene>
<dbReference type="Proteomes" id="UP000228952">
    <property type="component" value="Unassembled WGS sequence"/>
</dbReference>
<evidence type="ECO:0000256" key="10">
    <source>
        <dbReference type="ARBA" id="ARBA00038367"/>
    </source>
</evidence>
<evidence type="ECO:0000256" key="1">
    <source>
        <dbReference type="ARBA" id="ARBA00004496"/>
    </source>
</evidence>
<dbReference type="EC" id="2.5.1.7" evidence="11"/>
<dbReference type="GO" id="GO:0005737">
    <property type="term" value="C:cytoplasm"/>
    <property type="evidence" value="ECO:0007669"/>
    <property type="project" value="UniProtKB-SubCell"/>
</dbReference>
<keyword evidence="6" id="KW-0133">Cell shape</keyword>
<evidence type="ECO:0000256" key="4">
    <source>
        <dbReference type="ARBA" id="ARBA00022618"/>
    </source>
</evidence>
<dbReference type="GO" id="GO:0051301">
    <property type="term" value="P:cell division"/>
    <property type="evidence" value="ECO:0007669"/>
    <property type="project" value="UniProtKB-KW"/>
</dbReference>
<evidence type="ECO:0000256" key="14">
    <source>
        <dbReference type="ARBA" id="ARBA00042842"/>
    </source>
</evidence>
<evidence type="ECO:0000313" key="17">
    <source>
        <dbReference type="EMBL" id="PJA15862.1"/>
    </source>
</evidence>
<dbReference type="InterPro" id="IPR013792">
    <property type="entry name" value="RNA3'P_cycl/enolpyr_Trfase_a/b"/>
</dbReference>
<name>A0A2M7W382_9BACT</name>
<evidence type="ECO:0000256" key="5">
    <source>
        <dbReference type="ARBA" id="ARBA00022679"/>
    </source>
</evidence>
<keyword evidence="5 17" id="KW-0808">Transferase</keyword>
<dbReference type="PANTHER" id="PTHR43783:SF1">
    <property type="entry name" value="UDP-N-ACETYLGLUCOSAMINE 1-CARBOXYVINYLTRANSFERASE"/>
    <property type="match status" value="1"/>
</dbReference>
<dbReference type="GO" id="GO:0071555">
    <property type="term" value="P:cell wall organization"/>
    <property type="evidence" value="ECO:0007669"/>
    <property type="project" value="UniProtKB-KW"/>
</dbReference>
<dbReference type="GO" id="GO:0008760">
    <property type="term" value="F:UDP-N-acetylglucosamine 1-carboxyvinyltransferase activity"/>
    <property type="evidence" value="ECO:0007669"/>
    <property type="project" value="UniProtKB-EC"/>
</dbReference>
<keyword evidence="4" id="KW-0132">Cell division</keyword>
<keyword evidence="7" id="KW-0573">Peptidoglycan synthesis</keyword>
<reference evidence="18" key="1">
    <citation type="submission" date="2017-09" db="EMBL/GenBank/DDBJ databases">
        <title>Depth-based differentiation of microbial function through sediment-hosted aquifers and enrichment of novel symbionts in the deep terrestrial subsurface.</title>
        <authorList>
            <person name="Probst A.J."/>
            <person name="Ladd B."/>
            <person name="Jarett J.K."/>
            <person name="Geller-Mcgrath D.E."/>
            <person name="Sieber C.M.K."/>
            <person name="Emerson J.B."/>
            <person name="Anantharaman K."/>
            <person name="Thomas B.C."/>
            <person name="Malmstrom R."/>
            <person name="Stieglmeier M."/>
            <person name="Klingl A."/>
            <person name="Woyke T."/>
            <person name="Ryan C.M."/>
            <person name="Banfield J.F."/>
        </authorList>
    </citation>
    <scope>NUCLEOTIDE SEQUENCE [LARGE SCALE GENOMIC DNA]</scope>
</reference>
<dbReference type="PANTHER" id="PTHR43783">
    <property type="entry name" value="UDP-N-ACETYLGLUCOSAMINE 1-CARBOXYVINYLTRANSFERASE"/>
    <property type="match status" value="1"/>
</dbReference>
<evidence type="ECO:0000256" key="11">
    <source>
        <dbReference type="ARBA" id="ARBA00039108"/>
    </source>
</evidence>
<keyword evidence="8" id="KW-0131">Cell cycle</keyword>
<keyword evidence="9" id="KW-0961">Cell wall biogenesis/degradation</keyword>
<dbReference type="Pfam" id="PF00275">
    <property type="entry name" value="EPSP_synthase"/>
    <property type="match status" value="1"/>
</dbReference>
<dbReference type="InterPro" id="IPR050068">
    <property type="entry name" value="MurA_subfamily"/>
</dbReference>
<organism evidence="17 18">
    <name type="scientific">Candidatus Dojkabacteria bacterium CG_4_10_14_0_2_um_filter_Dojkabacteria_WS6_41_15</name>
    <dbReference type="NCBI Taxonomy" id="2014249"/>
    <lineage>
        <taxon>Bacteria</taxon>
        <taxon>Candidatus Dojkabacteria</taxon>
    </lineage>
</organism>
<evidence type="ECO:0000256" key="15">
    <source>
        <dbReference type="ARBA" id="ARBA00047527"/>
    </source>
</evidence>
<comment type="pathway">
    <text evidence="2">Cell wall biogenesis; peptidoglycan biosynthesis.</text>
</comment>
<evidence type="ECO:0000256" key="7">
    <source>
        <dbReference type="ARBA" id="ARBA00022984"/>
    </source>
</evidence>
<evidence type="ECO:0000313" key="18">
    <source>
        <dbReference type="Proteomes" id="UP000228952"/>
    </source>
</evidence>
<dbReference type="Gene3D" id="3.65.10.10">
    <property type="entry name" value="Enolpyruvate transferase domain"/>
    <property type="match status" value="2"/>
</dbReference>
<dbReference type="EMBL" id="PFQB01000007">
    <property type="protein sequence ID" value="PJA15862.1"/>
    <property type="molecule type" value="Genomic_DNA"/>
</dbReference>
<evidence type="ECO:0000256" key="13">
    <source>
        <dbReference type="ARBA" id="ARBA00042443"/>
    </source>
</evidence>
<evidence type="ECO:0000256" key="12">
    <source>
        <dbReference type="ARBA" id="ARBA00039754"/>
    </source>
</evidence>
<dbReference type="GO" id="GO:0009252">
    <property type="term" value="P:peptidoglycan biosynthetic process"/>
    <property type="evidence" value="ECO:0007669"/>
    <property type="project" value="UniProtKB-KW"/>
</dbReference>
<evidence type="ECO:0000256" key="9">
    <source>
        <dbReference type="ARBA" id="ARBA00023316"/>
    </source>
</evidence>
<dbReference type="GO" id="GO:0008360">
    <property type="term" value="P:regulation of cell shape"/>
    <property type="evidence" value="ECO:0007669"/>
    <property type="project" value="UniProtKB-KW"/>
</dbReference>
<evidence type="ECO:0000256" key="2">
    <source>
        <dbReference type="ARBA" id="ARBA00004752"/>
    </source>
</evidence>
<comment type="subcellular location">
    <subcellularLocation>
        <location evidence="1">Cytoplasm</location>
    </subcellularLocation>
</comment>
<dbReference type="SUPFAM" id="SSF55205">
    <property type="entry name" value="EPT/RTPC-like"/>
    <property type="match status" value="1"/>
</dbReference>
<feature type="domain" description="Enolpyruvate transferase" evidence="16">
    <location>
        <begin position="7"/>
        <end position="304"/>
    </location>
</feature>
<feature type="non-terminal residue" evidence="17">
    <location>
        <position position="314"/>
    </location>
</feature>
<dbReference type="InterPro" id="IPR001986">
    <property type="entry name" value="Enolpyruvate_Tfrase_dom"/>
</dbReference>
<comment type="catalytic activity">
    <reaction evidence="15">
        <text>phosphoenolpyruvate + UDP-N-acetyl-alpha-D-glucosamine = UDP-N-acetyl-3-O-(1-carboxyvinyl)-alpha-D-glucosamine + phosphate</text>
        <dbReference type="Rhea" id="RHEA:18681"/>
        <dbReference type="ChEBI" id="CHEBI:43474"/>
        <dbReference type="ChEBI" id="CHEBI:57705"/>
        <dbReference type="ChEBI" id="CHEBI:58702"/>
        <dbReference type="ChEBI" id="CHEBI:68483"/>
        <dbReference type="EC" id="2.5.1.7"/>
    </reaction>
</comment>
<comment type="similarity">
    <text evidence="10">Belongs to the EPSP synthase family. MurA subfamily.</text>
</comment>
<accession>A0A2M7W382</accession>
<dbReference type="AlphaFoldDB" id="A0A2M7W382"/>
<evidence type="ECO:0000256" key="8">
    <source>
        <dbReference type="ARBA" id="ARBA00023306"/>
    </source>
</evidence>
<keyword evidence="3" id="KW-0963">Cytoplasm</keyword>
<dbReference type="InterPro" id="IPR036968">
    <property type="entry name" value="Enolpyruvate_Tfrase_sf"/>
</dbReference>
<evidence type="ECO:0000256" key="6">
    <source>
        <dbReference type="ARBA" id="ARBA00022960"/>
    </source>
</evidence>
<comment type="caution">
    <text evidence="17">The sequence shown here is derived from an EMBL/GenBank/DDBJ whole genome shotgun (WGS) entry which is preliminary data.</text>
</comment>
<proteinExistence type="inferred from homology"/>
<protein>
    <recommendedName>
        <fullName evidence="12">UDP-N-acetylglucosamine 1-carboxyvinyltransferase</fullName>
        <ecNumber evidence="11">2.5.1.7</ecNumber>
    </recommendedName>
    <alternativeName>
        <fullName evidence="13">Enoylpyruvate transferase</fullName>
    </alternativeName>
    <alternativeName>
        <fullName evidence="14">UDP-N-acetylglucosamine enolpyruvyl transferase</fullName>
    </alternativeName>
</protein>